<gene>
    <name evidence="2" type="ORF">PA905_42940</name>
</gene>
<keyword evidence="1" id="KW-0472">Membrane</keyword>
<name>A0A4P5ZKE3_PLAAG</name>
<organism evidence="2 3">
    <name type="scientific">Planktothrix agardhii CCAP 1459/11A</name>
    <dbReference type="NCBI Taxonomy" id="282420"/>
    <lineage>
        <taxon>Bacteria</taxon>
        <taxon>Bacillati</taxon>
        <taxon>Cyanobacteriota</taxon>
        <taxon>Cyanophyceae</taxon>
        <taxon>Oscillatoriophycideae</taxon>
        <taxon>Oscillatoriales</taxon>
        <taxon>Microcoleaceae</taxon>
        <taxon>Planktothrix</taxon>
    </lineage>
</organism>
<evidence type="ECO:0000313" key="3">
    <source>
        <dbReference type="Proteomes" id="UP000299794"/>
    </source>
</evidence>
<feature type="transmembrane region" description="Helical" evidence="1">
    <location>
        <begin position="154"/>
        <end position="180"/>
    </location>
</feature>
<proteinExistence type="predicted"/>
<dbReference type="AlphaFoldDB" id="A0A4P5ZKE3"/>
<dbReference type="Proteomes" id="UP000299794">
    <property type="component" value="Unassembled WGS sequence"/>
</dbReference>
<evidence type="ECO:0000256" key="1">
    <source>
        <dbReference type="SAM" id="Phobius"/>
    </source>
</evidence>
<evidence type="ECO:0000313" key="2">
    <source>
        <dbReference type="EMBL" id="GDZ95863.1"/>
    </source>
</evidence>
<dbReference type="RefSeq" id="WP_026788623.1">
    <property type="nucleotide sequence ID" value="NZ_BJCD01000068.1"/>
</dbReference>
<reference evidence="3" key="1">
    <citation type="submission" date="2019-02" db="EMBL/GenBank/DDBJ databases">
        <title>Draft genome sequence of Planktothrix agardhii NIES-905.</title>
        <authorList>
            <person name="Yamaguchi H."/>
            <person name="Suzuki S."/>
            <person name="Kawachi M."/>
        </authorList>
    </citation>
    <scope>NUCLEOTIDE SEQUENCE [LARGE SCALE GENOMIC DNA]</scope>
    <source>
        <strain evidence="3">CCAP 1459/11A</strain>
    </source>
</reference>
<comment type="caution">
    <text evidence="2">The sequence shown here is derived from an EMBL/GenBank/DDBJ whole genome shotgun (WGS) entry which is preliminary data.</text>
</comment>
<accession>A0A4P5ZKE3</accession>
<feature type="transmembrane region" description="Helical" evidence="1">
    <location>
        <begin position="113"/>
        <end position="134"/>
    </location>
</feature>
<keyword evidence="1" id="KW-1133">Transmembrane helix</keyword>
<sequence length="189" mass="20977">MNQLQIELADTLKVLSIYSNQLGSLEEQQSTIKTNLINYQKRVKTISKLKFNSNSEATITFLKFFSDYVEEKYLEQIKSDLRSLNSGFDLLENAIKTIEGIINIEQTKTDRNLNLTIAVVGTALSMSGITASVLSTQKESPKSHTDFSFLASPAFFISSLPMLIAVIIMGLSCCAFKLYIPASEDARTA</sequence>
<keyword evidence="1" id="KW-0812">Transmembrane</keyword>
<protein>
    <submittedName>
        <fullName evidence="2">Uncharacterized protein</fullName>
    </submittedName>
</protein>
<dbReference type="EMBL" id="BJCD01000068">
    <property type="protein sequence ID" value="GDZ95863.1"/>
    <property type="molecule type" value="Genomic_DNA"/>
</dbReference>